<evidence type="ECO:0000313" key="1">
    <source>
        <dbReference type="EMBL" id="HAF2128711.1"/>
    </source>
</evidence>
<sequence>MKLSPEAKQAIKTAIEQLRLLLVDDAMDTVREEVGRHLMDDGKGDCSCQIAHTGNCESNRQVVLEAPELEVSCSNPFEEIQTEIKQLKAQVERLTMQTSCNLQASVIGSASISNQAEKRPDTEALEVEKVISAIIRNAASSEILRQLS</sequence>
<protein>
    <submittedName>
        <fullName evidence="1">Uncharacterized protein</fullName>
    </submittedName>
</protein>
<accession>A0A743P607</accession>
<reference evidence="1" key="2">
    <citation type="submission" date="2020-02" db="EMBL/GenBank/DDBJ databases">
        <authorList>
            <consortium name="NCBI Pathogen Detection Project"/>
        </authorList>
    </citation>
    <scope>NUCLEOTIDE SEQUENCE</scope>
    <source>
        <strain evidence="1">MA.CK_00/00001968</strain>
    </source>
</reference>
<reference evidence="1" key="1">
    <citation type="journal article" date="2018" name="Genome Biol.">
        <title>SKESA: strategic k-mer extension for scrupulous assemblies.</title>
        <authorList>
            <person name="Souvorov A."/>
            <person name="Agarwala R."/>
            <person name="Lipman D.J."/>
        </authorList>
    </citation>
    <scope>NUCLEOTIDE SEQUENCE</scope>
    <source>
        <strain evidence="1">MA.CK_00/00001968</strain>
    </source>
</reference>
<dbReference type="EMBL" id="DAAUQX010000022">
    <property type="protein sequence ID" value="HAF2128711.1"/>
    <property type="molecule type" value="Genomic_DNA"/>
</dbReference>
<comment type="caution">
    <text evidence="1">The sequence shown here is derived from an EMBL/GenBank/DDBJ whole genome shotgun (WGS) entry which is preliminary data.</text>
</comment>
<dbReference type="AlphaFoldDB" id="A0A743P607"/>
<organism evidence="1">
    <name type="scientific">Salmonella enterica</name>
    <name type="common">Salmonella choleraesuis</name>
    <dbReference type="NCBI Taxonomy" id="28901"/>
    <lineage>
        <taxon>Bacteria</taxon>
        <taxon>Pseudomonadati</taxon>
        <taxon>Pseudomonadota</taxon>
        <taxon>Gammaproteobacteria</taxon>
        <taxon>Enterobacterales</taxon>
        <taxon>Enterobacteriaceae</taxon>
        <taxon>Salmonella</taxon>
    </lineage>
</organism>
<name>A0A743P607_SALER</name>
<gene>
    <name evidence="1" type="ORF">G9F27_002895</name>
</gene>
<proteinExistence type="predicted"/>